<evidence type="ECO:0000256" key="1">
    <source>
        <dbReference type="SAM" id="MobiDB-lite"/>
    </source>
</evidence>
<proteinExistence type="predicted"/>
<feature type="region of interest" description="Disordered" evidence="1">
    <location>
        <begin position="45"/>
        <end position="70"/>
    </location>
</feature>
<dbReference type="PANTHER" id="PTHR33177">
    <property type="entry name" value="PUTATIVE-RELATED"/>
    <property type="match status" value="1"/>
</dbReference>
<reference evidence="3" key="1">
    <citation type="submission" date="2013-07" db="EMBL/GenBank/DDBJ databases">
        <title>The genome of Eucalyptus grandis.</title>
        <authorList>
            <person name="Schmutz J."/>
            <person name="Hayes R."/>
            <person name="Myburg A."/>
            <person name="Tuskan G."/>
            <person name="Grattapaglia D."/>
            <person name="Rokhsar D.S."/>
        </authorList>
    </citation>
    <scope>NUCLEOTIDE SEQUENCE</scope>
    <source>
        <tissue evidence="3">Leaf extractions</tissue>
    </source>
</reference>
<feature type="domain" description="GIR1-like zinc ribbon" evidence="2">
    <location>
        <begin position="75"/>
        <end position="107"/>
    </location>
</feature>
<dbReference type="InParanoid" id="A0A059AB15"/>
<evidence type="ECO:0000259" key="2">
    <source>
        <dbReference type="Pfam" id="PF24747"/>
    </source>
</evidence>
<dbReference type="OMA" id="SIVMGCT"/>
<sequence length="116" mass="12633">IGLVQLLEDTIKRGFTELGENEKSVGVDLTLRLSLPQVGDEADQVAPQLGSSSGTHLDLKSKKVHADGGKPRELSSIVMGCTNCWMYVMVSEINPTCPNCNSFILLDKFRGDQLRA</sequence>
<dbReference type="AlphaFoldDB" id="A0A059AB15"/>
<protein>
    <recommendedName>
        <fullName evidence="2">GIR1-like zinc ribbon domain-containing protein</fullName>
    </recommendedName>
</protein>
<gene>
    <name evidence="3" type="ORF">EUGRSUZ_J00276</name>
</gene>
<feature type="non-terminal residue" evidence="3">
    <location>
        <position position="1"/>
    </location>
</feature>
<accession>A0A059AB15</accession>
<name>A0A059AB15_EUCGR</name>
<dbReference type="Gramene" id="KCW50560">
    <property type="protein sequence ID" value="KCW50560"/>
    <property type="gene ID" value="EUGRSUZ_J00276"/>
</dbReference>
<dbReference type="EMBL" id="KK198762">
    <property type="protein sequence ID" value="KCW50560.1"/>
    <property type="molecule type" value="Genomic_DNA"/>
</dbReference>
<organism evidence="3">
    <name type="scientific">Eucalyptus grandis</name>
    <name type="common">Flooded gum</name>
    <dbReference type="NCBI Taxonomy" id="71139"/>
    <lineage>
        <taxon>Eukaryota</taxon>
        <taxon>Viridiplantae</taxon>
        <taxon>Streptophyta</taxon>
        <taxon>Embryophyta</taxon>
        <taxon>Tracheophyta</taxon>
        <taxon>Spermatophyta</taxon>
        <taxon>Magnoliopsida</taxon>
        <taxon>eudicotyledons</taxon>
        <taxon>Gunneridae</taxon>
        <taxon>Pentapetalae</taxon>
        <taxon>rosids</taxon>
        <taxon>malvids</taxon>
        <taxon>Myrtales</taxon>
        <taxon>Myrtaceae</taxon>
        <taxon>Myrtoideae</taxon>
        <taxon>Eucalypteae</taxon>
        <taxon>Eucalyptus</taxon>
    </lineage>
</organism>
<dbReference type="InterPro" id="IPR056440">
    <property type="entry name" value="Zn-ribbon_GIR1"/>
</dbReference>
<dbReference type="Pfam" id="PF24747">
    <property type="entry name" value="Zn-ribbon_GIR1"/>
    <property type="match status" value="1"/>
</dbReference>
<dbReference type="InterPro" id="IPR055281">
    <property type="entry name" value="GIR1-2/SIED1"/>
</dbReference>
<feature type="compositionally biased region" description="Basic and acidic residues" evidence="1">
    <location>
        <begin position="57"/>
        <end position="70"/>
    </location>
</feature>
<dbReference type="PANTHER" id="PTHR33177:SF77">
    <property type="entry name" value="LITAF DOMAIN-CONTAINING PROTEIN"/>
    <property type="match status" value="1"/>
</dbReference>
<evidence type="ECO:0000313" key="3">
    <source>
        <dbReference type="EMBL" id="KCW50560.1"/>
    </source>
</evidence>